<evidence type="ECO:0000259" key="3">
    <source>
        <dbReference type="PROSITE" id="PS50158"/>
    </source>
</evidence>
<dbReference type="SUPFAM" id="SSF57756">
    <property type="entry name" value="Retrovirus zinc finger-like domains"/>
    <property type="match status" value="1"/>
</dbReference>
<comment type="caution">
    <text evidence="4">The sequence shown here is derived from an EMBL/GenBank/DDBJ whole genome shotgun (WGS) entry which is preliminary data.</text>
</comment>
<gene>
    <name evidence="4" type="ORF">EZV62_004156</name>
</gene>
<dbReference type="GO" id="GO:0003676">
    <property type="term" value="F:nucleic acid binding"/>
    <property type="evidence" value="ECO:0007669"/>
    <property type="project" value="InterPro"/>
</dbReference>
<dbReference type="InterPro" id="IPR001878">
    <property type="entry name" value="Znf_CCHC"/>
</dbReference>
<dbReference type="PROSITE" id="PS50158">
    <property type="entry name" value="ZF_CCHC"/>
    <property type="match status" value="1"/>
</dbReference>
<dbReference type="Pfam" id="PF14223">
    <property type="entry name" value="Retrotran_gag_2"/>
    <property type="match status" value="1"/>
</dbReference>
<feature type="compositionally biased region" description="Basic and acidic residues" evidence="2">
    <location>
        <begin position="157"/>
        <end position="167"/>
    </location>
</feature>
<dbReference type="Gene3D" id="4.10.60.10">
    <property type="entry name" value="Zinc finger, CCHC-type"/>
    <property type="match status" value="1"/>
</dbReference>
<dbReference type="EMBL" id="VAHF01000002">
    <property type="protein sequence ID" value="TXG69221.1"/>
    <property type="molecule type" value="Genomic_DNA"/>
</dbReference>
<sequence length="241" mass="27532">MSNAKFDIEKFDGTNNFSMWQCEVLDLLFRQGLEVLCHEGDYGIKSLEKARRQVYDEKHVEIIDEDKALLLLNSLPDTYEHLTTALLYGKDEVKFIDVSNALVNNEYRKKDQLDHRDSTSEELTVARGRTNNRRSGVPSERGRSRSKSRGPSHSKPKRESSFRRPAKDECAYCPQKGHWKKDCPNKDKSNMNVASNADNEEDSAFTVVDGRWKLSQFVNNLHLGENPPINAASITLLVPIF</sequence>
<keyword evidence="1" id="KW-0862">Zinc</keyword>
<feature type="region of interest" description="Disordered" evidence="2">
    <location>
        <begin position="112"/>
        <end position="167"/>
    </location>
</feature>
<name>A0A5C7IJ95_9ROSI</name>
<protein>
    <recommendedName>
        <fullName evidence="3">CCHC-type domain-containing protein</fullName>
    </recommendedName>
</protein>
<proteinExistence type="predicted"/>
<reference evidence="5" key="1">
    <citation type="journal article" date="2019" name="Gigascience">
        <title>De novo genome assembly of the endangered Acer yangbiense, a plant species with extremely small populations endemic to Yunnan Province, China.</title>
        <authorList>
            <person name="Yang J."/>
            <person name="Wariss H.M."/>
            <person name="Tao L."/>
            <person name="Zhang R."/>
            <person name="Yun Q."/>
            <person name="Hollingsworth P."/>
            <person name="Dao Z."/>
            <person name="Luo G."/>
            <person name="Guo H."/>
            <person name="Ma Y."/>
            <person name="Sun W."/>
        </authorList>
    </citation>
    <scope>NUCLEOTIDE SEQUENCE [LARGE SCALE GENOMIC DNA]</scope>
    <source>
        <strain evidence="5">cv. Malutang</strain>
    </source>
</reference>
<evidence type="ECO:0000256" key="2">
    <source>
        <dbReference type="SAM" id="MobiDB-lite"/>
    </source>
</evidence>
<evidence type="ECO:0000256" key="1">
    <source>
        <dbReference type="PROSITE-ProRule" id="PRU00047"/>
    </source>
</evidence>
<feature type="domain" description="CCHC-type" evidence="3">
    <location>
        <begin position="170"/>
        <end position="185"/>
    </location>
</feature>
<dbReference type="OrthoDB" id="1749553at2759"/>
<keyword evidence="1" id="KW-0863">Zinc-finger</keyword>
<dbReference type="AlphaFoldDB" id="A0A5C7IJ95"/>
<organism evidence="4 5">
    <name type="scientific">Acer yangbiense</name>
    <dbReference type="NCBI Taxonomy" id="1000413"/>
    <lineage>
        <taxon>Eukaryota</taxon>
        <taxon>Viridiplantae</taxon>
        <taxon>Streptophyta</taxon>
        <taxon>Embryophyta</taxon>
        <taxon>Tracheophyta</taxon>
        <taxon>Spermatophyta</taxon>
        <taxon>Magnoliopsida</taxon>
        <taxon>eudicotyledons</taxon>
        <taxon>Gunneridae</taxon>
        <taxon>Pentapetalae</taxon>
        <taxon>rosids</taxon>
        <taxon>malvids</taxon>
        <taxon>Sapindales</taxon>
        <taxon>Sapindaceae</taxon>
        <taxon>Hippocastanoideae</taxon>
        <taxon>Acereae</taxon>
        <taxon>Acer</taxon>
    </lineage>
</organism>
<dbReference type="InterPro" id="IPR036875">
    <property type="entry name" value="Znf_CCHC_sf"/>
</dbReference>
<accession>A0A5C7IJ95</accession>
<keyword evidence="5" id="KW-1185">Reference proteome</keyword>
<evidence type="ECO:0000313" key="5">
    <source>
        <dbReference type="Proteomes" id="UP000323000"/>
    </source>
</evidence>
<keyword evidence="1" id="KW-0479">Metal-binding</keyword>
<feature type="compositionally biased region" description="Basic residues" evidence="2">
    <location>
        <begin position="144"/>
        <end position="156"/>
    </location>
</feature>
<dbReference type="GO" id="GO:0008270">
    <property type="term" value="F:zinc ion binding"/>
    <property type="evidence" value="ECO:0007669"/>
    <property type="project" value="UniProtKB-KW"/>
</dbReference>
<evidence type="ECO:0000313" key="4">
    <source>
        <dbReference type="EMBL" id="TXG69221.1"/>
    </source>
</evidence>
<dbReference type="Proteomes" id="UP000323000">
    <property type="component" value="Chromosome 2"/>
</dbReference>